<reference evidence="3" key="1">
    <citation type="submission" date="2016-11" db="EMBL/GenBank/DDBJ databases">
        <authorList>
            <person name="Varghese N."/>
            <person name="Submissions S."/>
        </authorList>
    </citation>
    <scope>NUCLEOTIDE SEQUENCE [LARGE SCALE GENOMIC DNA]</scope>
    <source>
        <strain evidence="3">GAS401</strain>
    </source>
</reference>
<organism evidence="2 3">
    <name type="scientific">Bradyrhizobium erythrophlei</name>
    <dbReference type="NCBI Taxonomy" id="1437360"/>
    <lineage>
        <taxon>Bacteria</taxon>
        <taxon>Pseudomonadati</taxon>
        <taxon>Pseudomonadota</taxon>
        <taxon>Alphaproteobacteria</taxon>
        <taxon>Hyphomicrobiales</taxon>
        <taxon>Nitrobacteraceae</taxon>
        <taxon>Bradyrhizobium</taxon>
    </lineage>
</organism>
<evidence type="ECO:0000313" key="2">
    <source>
        <dbReference type="EMBL" id="SHN79740.1"/>
    </source>
</evidence>
<feature type="transmembrane region" description="Helical" evidence="1">
    <location>
        <begin position="76"/>
        <end position="94"/>
    </location>
</feature>
<dbReference type="AlphaFoldDB" id="A0A1M7UA65"/>
<dbReference type="OrthoDB" id="7365954at2"/>
<dbReference type="Proteomes" id="UP000184096">
    <property type="component" value="Chromosome I"/>
</dbReference>
<dbReference type="EMBL" id="LT670849">
    <property type="protein sequence ID" value="SHN79740.1"/>
    <property type="molecule type" value="Genomic_DNA"/>
</dbReference>
<proteinExistence type="predicted"/>
<gene>
    <name evidence="2" type="ORF">SAMN05444170_4111</name>
</gene>
<dbReference type="RefSeq" id="WP_072820504.1">
    <property type="nucleotide sequence ID" value="NZ_LT670849.1"/>
</dbReference>
<sequence>MVWYVYLGWLFAGAFLANAIPHTVQGISGNPFPTPFASPPGRGNSPPVLNVIWGFFNLIVGAALIYITLPQLPPPWPLVALALIGARLVALRLANHFGKVRKQAHP</sequence>
<name>A0A1M7UA65_9BRAD</name>
<keyword evidence="1" id="KW-0812">Transmembrane</keyword>
<protein>
    <submittedName>
        <fullName evidence="2">Uncharacterized protein</fullName>
    </submittedName>
</protein>
<evidence type="ECO:0000313" key="3">
    <source>
        <dbReference type="Proteomes" id="UP000184096"/>
    </source>
</evidence>
<evidence type="ECO:0000256" key="1">
    <source>
        <dbReference type="SAM" id="Phobius"/>
    </source>
</evidence>
<keyword evidence="1" id="KW-1133">Transmembrane helix</keyword>
<accession>A0A1M7UA65</accession>
<keyword evidence="3" id="KW-1185">Reference proteome</keyword>
<feature type="transmembrane region" description="Helical" evidence="1">
    <location>
        <begin position="50"/>
        <end position="69"/>
    </location>
</feature>
<keyword evidence="1" id="KW-0472">Membrane</keyword>